<protein>
    <submittedName>
        <fullName evidence="2">Uncharacterized protein</fullName>
    </submittedName>
</protein>
<feature type="compositionally biased region" description="Basic and acidic residues" evidence="1">
    <location>
        <begin position="140"/>
        <end position="151"/>
    </location>
</feature>
<feature type="compositionally biased region" description="Polar residues" evidence="1">
    <location>
        <begin position="80"/>
        <end position="100"/>
    </location>
</feature>
<feature type="compositionally biased region" description="Basic and acidic residues" evidence="1">
    <location>
        <begin position="70"/>
        <end position="79"/>
    </location>
</feature>
<evidence type="ECO:0000313" key="3">
    <source>
        <dbReference type="Proteomes" id="UP001610444"/>
    </source>
</evidence>
<comment type="caution">
    <text evidence="2">The sequence shown here is derived from an EMBL/GenBank/DDBJ whole genome shotgun (WGS) entry which is preliminary data.</text>
</comment>
<feature type="compositionally biased region" description="Gly residues" evidence="1">
    <location>
        <begin position="159"/>
        <end position="182"/>
    </location>
</feature>
<evidence type="ECO:0000313" key="2">
    <source>
        <dbReference type="EMBL" id="KAL2860509.1"/>
    </source>
</evidence>
<dbReference type="RefSeq" id="XP_070905200.1">
    <property type="nucleotide sequence ID" value="XM_071038390.1"/>
</dbReference>
<proteinExistence type="predicted"/>
<dbReference type="GeneID" id="98153554"/>
<feature type="compositionally biased region" description="Polar residues" evidence="1">
    <location>
        <begin position="449"/>
        <end position="460"/>
    </location>
</feature>
<feature type="compositionally biased region" description="Basic and acidic residues" evidence="1">
    <location>
        <begin position="377"/>
        <end position="386"/>
    </location>
</feature>
<gene>
    <name evidence="2" type="ORF">BJX68DRAFT_225477</name>
</gene>
<dbReference type="EMBL" id="JBFXLR010000002">
    <property type="protein sequence ID" value="KAL2860509.1"/>
    <property type="molecule type" value="Genomic_DNA"/>
</dbReference>
<accession>A0ABR4L7K1</accession>
<dbReference type="PANTHER" id="PTHR28013:SF3">
    <property type="entry name" value="PROTEIN DCV1-RELATED"/>
    <property type="match status" value="1"/>
</dbReference>
<name>A0ABR4L7K1_9EURO</name>
<dbReference type="PANTHER" id="PTHR28013">
    <property type="entry name" value="PROTEIN DCV1-RELATED"/>
    <property type="match status" value="1"/>
</dbReference>
<sequence>MRRTLVSRKARKRRIAENAEMSGDNYYNRQNVTAAAFNEPKPIAPEAKETFVAASQSSESAPTFATFRTTTRESDDDRTPLNNLPNHNQSDPAVQDNAYSSRIPGDPVPYNAPRDEYGNPLPPVPYNAGSRMRTPGPPDSRMRDQNPDSRRGPLPPGGAPRGRGGYPPRGGYGRGSPYGGAPYGPNPRGPLPGRNGSMRGGPPGIMARGGYRPSPAMAGYGPASRTMVEEDYGYRGTAPRQLSPGPIGMAVSAEPGPVGQAIEMMPQQRHESELQDTIPEPRAPHERFHEPVSPSSLYSRSPSYLPPRANWGQQTYQSSEPNLPYQPKQRSQPRHIRSHSGSLYYEDEDPVYTSRNESAAGNPRVPSALTPGNSGEQKLKENEVERPSSPAASEVSHFTSISERPINPNWRPPPMPAQAVQQRRDVLLENNPDFDLRAGLGRGGRMPPLSNQNVTRYPIP</sequence>
<evidence type="ECO:0000256" key="1">
    <source>
        <dbReference type="SAM" id="MobiDB-lite"/>
    </source>
</evidence>
<reference evidence="2 3" key="1">
    <citation type="submission" date="2024-07" db="EMBL/GenBank/DDBJ databases">
        <title>Section-level genome sequencing and comparative genomics of Aspergillus sections Usti and Cavernicolus.</title>
        <authorList>
            <consortium name="Lawrence Berkeley National Laboratory"/>
            <person name="Nybo J.L."/>
            <person name="Vesth T.C."/>
            <person name="Theobald S."/>
            <person name="Frisvad J.C."/>
            <person name="Larsen T.O."/>
            <person name="Kjaerboelling I."/>
            <person name="Rothschild-Mancinelli K."/>
            <person name="Lyhne E.K."/>
            <person name="Kogle M.E."/>
            <person name="Barry K."/>
            <person name="Clum A."/>
            <person name="Na H."/>
            <person name="Ledsgaard L."/>
            <person name="Lin J."/>
            <person name="Lipzen A."/>
            <person name="Kuo A."/>
            <person name="Riley R."/>
            <person name="Mondo S."/>
            <person name="LaButti K."/>
            <person name="Haridas S."/>
            <person name="Pangalinan J."/>
            <person name="Salamov A.A."/>
            <person name="Simmons B.A."/>
            <person name="Magnuson J.K."/>
            <person name="Chen J."/>
            <person name="Drula E."/>
            <person name="Henrissat B."/>
            <person name="Wiebenga A."/>
            <person name="Lubbers R.J."/>
            <person name="Gomes A.C."/>
            <person name="Macurrencykelacurrency M.R."/>
            <person name="Stajich J."/>
            <person name="Grigoriev I.V."/>
            <person name="Mortensen U.H."/>
            <person name="De vries R.P."/>
            <person name="Baker S.E."/>
            <person name="Andersen M.R."/>
        </authorList>
    </citation>
    <scope>NUCLEOTIDE SEQUENCE [LARGE SCALE GENOMIC DNA]</scope>
    <source>
        <strain evidence="2 3">CBS 756.74</strain>
    </source>
</reference>
<dbReference type="Proteomes" id="UP001610444">
    <property type="component" value="Unassembled WGS sequence"/>
</dbReference>
<keyword evidence="3" id="KW-1185">Reference proteome</keyword>
<feature type="region of interest" description="Disordered" evidence="1">
    <location>
        <begin position="435"/>
        <end position="460"/>
    </location>
</feature>
<feature type="compositionally biased region" description="Polar residues" evidence="1">
    <location>
        <begin position="311"/>
        <end position="321"/>
    </location>
</feature>
<feature type="compositionally biased region" description="Low complexity" evidence="1">
    <location>
        <begin position="293"/>
        <end position="308"/>
    </location>
</feature>
<dbReference type="InterPro" id="IPR051380">
    <property type="entry name" value="pH-response_reg_palI/RIM9"/>
</dbReference>
<feature type="region of interest" description="Disordered" evidence="1">
    <location>
        <begin position="47"/>
        <end position="420"/>
    </location>
</feature>
<organism evidence="2 3">
    <name type="scientific">Aspergillus pseudodeflectus</name>
    <dbReference type="NCBI Taxonomy" id="176178"/>
    <lineage>
        <taxon>Eukaryota</taxon>
        <taxon>Fungi</taxon>
        <taxon>Dikarya</taxon>
        <taxon>Ascomycota</taxon>
        <taxon>Pezizomycotina</taxon>
        <taxon>Eurotiomycetes</taxon>
        <taxon>Eurotiomycetidae</taxon>
        <taxon>Eurotiales</taxon>
        <taxon>Aspergillaceae</taxon>
        <taxon>Aspergillus</taxon>
        <taxon>Aspergillus subgen. Nidulantes</taxon>
    </lineage>
</organism>